<protein>
    <submittedName>
        <fullName evidence="12">Cytochrome P450 CYP82D47-like</fullName>
    </submittedName>
</protein>
<dbReference type="InterPro" id="IPR001128">
    <property type="entry name" value="Cyt_P450"/>
</dbReference>
<dbReference type="GO" id="GO:0016705">
    <property type="term" value="F:oxidoreductase activity, acting on paired donors, with incorporation or reduction of molecular oxygen"/>
    <property type="evidence" value="ECO:0007669"/>
    <property type="project" value="InterPro"/>
</dbReference>
<dbReference type="GO" id="GO:0016020">
    <property type="term" value="C:membrane"/>
    <property type="evidence" value="ECO:0007669"/>
    <property type="project" value="UniProtKB-SubCell"/>
</dbReference>
<dbReference type="RefSeq" id="XP_039122980.1">
    <property type="nucleotide sequence ID" value="XM_039267046.1"/>
</dbReference>
<dbReference type="PRINTS" id="PR00385">
    <property type="entry name" value="P450"/>
</dbReference>
<keyword evidence="3 10" id="KW-0349">Heme</keyword>
<keyword evidence="6" id="KW-1133">Transmembrane helix</keyword>
<evidence type="ECO:0000256" key="10">
    <source>
        <dbReference type="PIRSR" id="PIRSR602401-1"/>
    </source>
</evidence>
<keyword evidence="11" id="KW-1185">Reference proteome</keyword>
<sequence>MDMAEIMSILGLFIVAVLSYAWAGKLLRTKLASKKEPPEPSGALPIIGHLHQMIKSKKLLSIVLSELADQLGPVFAFRLGSCRTVVVSSYDIAKECYTTNDRALSSKPATTAGRLLAYNQGVLGFIFYGPYWRTIRRIVTTELLSTSCLETHKQAQSKEIDLCIHEIFSEFINIGRSTLKVELLKWVGDLNYNVVFQIVAGKRYYGSGGNSEEACKFRRAISGLISSLGVFVPSDMFPFLDWFDFGGHKKVMNNAFKELDSLLTTLLEEHKARRRLMENKLVGTVTEDQDFMDIMLSMSKNTNFFEFDADTAIKATCLGMVLGGTHTTTFYLTWAIALLLKHREILKKVQEEIDKEVGKERVVDHSDVKNLHYLQAVIKEAFRLCPGSSSLIKRASKEDCLIGGYYIPTGTHITVNIWKIQRDPAIWDDPLVFKPERFLTKHAEVDVRGMHYELLPFRSGRFGCPGNAFALQMMHLLLARFLQGFHLETPENKPVEINEALGIISYKTLDVLVTPRLPPTLYEFSH</sequence>
<dbReference type="SUPFAM" id="SSF48264">
    <property type="entry name" value="Cytochrome P450"/>
    <property type="match status" value="1"/>
</dbReference>
<dbReference type="Pfam" id="PF00067">
    <property type="entry name" value="p450"/>
    <property type="match status" value="1"/>
</dbReference>
<dbReference type="InterPro" id="IPR036396">
    <property type="entry name" value="Cyt_P450_sf"/>
</dbReference>
<dbReference type="GO" id="GO:0005506">
    <property type="term" value="F:iron ion binding"/>
    <property type="evidence" value="ECO:0007669"/>
    <property type="project" value="InterPro"/>
</dbReference>
<dbReference type="PANTHER" id="PTHR47947">
    <property type="entry name" value="CYTOCHROME P450 82C3-RELATED"/>
    <property type="match status" value="1"/>
</dbReference>
<comment type="subcellular location">
    <subcellularLocation>
        <location evidence="2">Membrane</location>
    </subcellularLocation>
</comment>
<dbReference type="FunFam" id="1.10.630.10:FF:000026">
    <property type="entry name" value="Cytochrome P450 82C4"/>
    <property type="match status" value="1"/>
</dbReference>
<dbReference type="GO" id="GO:0004497">
    <property type="term" value="F:monooxygenase activity"/>
    <property type="evidence" value="ECO:0007669"/>
    <property type="project" value="InterPro"/>
</dbReference>
<reference evidence="12" key="1">
    <citation type="submission" date="2025-08" db="UniProtKB">
        <authorList>
            <consortium name="RefSeq"/>
        </authorList>
    </citation>
    <scope>IDENTIFICATION</scope>
</reference>
<evidence type="ECO:0000256" key="9">
    <source>
        <dbReference type="ARBA" id="ARBA00023136"/>
    </source>
</evidence>
<dbReference type="PANTHER" id="PTHR47947:SF26">
    <property type="entry name" value="CYTOCHROME P450"/>
    <property type="match status" value="1"/>
</dbReference>
<dbReference type="PRINTS" id="PR00463">
    <property type="entry name" value="EP450I"/>
</dbReference>
<keyword evidence="4" id="KW-0812">Transmembrane</keyword>
<dbReference type="Proteomes" id="UP001515500">
    <property type="component" value="Chromosome 4"/>
</dbReference>
<evidence type="ECO:0000256" key="8">
    <source>
        <dbReference type="ARBA" id="ARBA00023004"/>
    </source>
</evidence>
<dbReference type="GeneID" id="120259442"/>
<comment type="cofactor">
    <cofactor evidence="1 10">
        <name>heme</name>
        <dbReference type="ChEBI" id="CHEBI:30413"/>
    </cofactor>
</comment>
<evidence type="ECO:0000256" key="2">
    <source>
        <dbReference type="ARBA" id="ARBA00004370"/>
    </source>
</evidence>
<evidence type="ECO:0000313" key="11">
    <source>
        <dbReference type="Proteomes" id="UP001515500"/>
    </source>
</evidence>
<dbReference type="GO" id="GO:0020037">
    <property type="term" value="F:heme binding"/>
    <property type="evidence" value="ECO:0007669"/>
    <property type="project" value="InterPro"/>
</dbReference>
<keyword evidence="5 10" id="KW-0479">Metal-binding</keyword>
<evidence type="ECO:0000256" key="5">
    <source>
        <dbReference type="ARBA" id="ARBA00022723"/>
    </source>
</evidence>
<evidence type="ECO:0000256" key="4">
    <source>
        <dbReference type="ARBA" id="ARBA00022692"/>
    </source>
</evidence>
<proteinExistence type="predicted"/>
<accession>A0AB40B6V3</accession>
<evidence type="ECO:0000256" key="6">
    <source>
        <dbReference type="ARBA" id="ARBA00022989"/>
    </source>
</evidence>
<dbReference type="Gene3D" id="1.10.630.10">
    <property type="entry name" value="Cytochrome P450"/>
    <property type="match status" value="1"/>
</dbReference>
<evidence type="ECO:0000256" key="1">
    <source>
        <dbReference type="ARBA" id="ARBA00001971"/>
    </source>
</evidence>
<dbReference type="InterPro" id="IPR050651">
    <property type="entry name" value="Plant_Cytochrome_P450_Monoox"/>
</dbReference>
<organism evidence="11 12">
    <name type="scientific">Dioscorea cayennensis subsp. rotundata</name>
    <name type="common">White Guinea yam</name>
    <name type="synonym">Dioscorea rotundata</name>
    <dbReference type="NCBI Taxonomy" id="55577"/>
    <lineage>
        <taxon>Eukaryota</taxon>
        <taxon>Viridiplantae</taxon>
        <taxon>Streptophyta</taxon>
        <taxon>Embryophyta</taxon>
        <taxon>Tracheophyta</taxon>
        <taxon>Spermatophyta</taxon>
        <taxon>Magnoliopsida</taxon>
        <taxon>Liliopsida</taxon>
        <taxon>Dioscoreales</taxon>
        <taxon>Dioscoreaceae</taxon>
        <taxon>Dioscorea</taxon>
    </lineage>
</organism>
<keyword evidence="8 10" id="KW-0408">Iron</keyword>
<evidence type="ECO:0000256" key="3">
    <source>
        <dbReference type="ARBA" id="ARBA00022617"/>
    </source>
</evidence>
<gene>
    <name evidence="12" type="primary">LOC120259442</name>
</gene>
<name>A0AB40B6V3_DIOCR</name>
<keyword evidence="9" id="KW-0472">Membrane</keyword>
<evidence type="ECO:0000256" key="7">
    <source>
        <dbReference type="ARBA" id="ARBA00023002"/>
    </source>
</evidence>
<dbReference type="InterPro" id="IPR002401">
    <property type="entry name" value="Cyt_P450_E_grp-I"/>
</dbReference>
<keyword evidence="7" id="KW-0560">Oxidoreductase</keyword>
<dbReference type="AlphaFoldDB" id="A0AB40B6V3"/>
<evidence type="ECO:0000313" key="12">
    <source>
        <dbReference type="RefSeq" id="XP_039122980.1"/>
    </source>
</evidence>
<feature type="binding site" description="axial binding residue" evidence="10">
    <location>
        <position position="464"/>
    </location>
    <ligand>
        <name>heme</name>
        <dbReference type="ChEBI" id="CHEBI:30413"/>
    </ligand>
    <ligandPart>
        <name>Fe</name>
        <dbReference type="ChEBI" id="CHEBI:18248"/>
    </ligandPart>
</feature>